<feature type="domain" description="ABC transmembrane type-1" evidence="8">
    <location>
        <begin position="95"/>
        <end position="297"/>
    </location>
</feature>
<keyword evidence="5 7" id="KW-1133">Transmembrane helix</keyword>
<proteinExistence type="inferred from homology"/>
<feature type="transmembrane region" description="Helical" evidence="7">
    <location>
        <begin position="134"/>
        <end position="155"/>
    </location>
</feature>
<dbReference type="SUPFAM" id="SSF161098">
    <property type="entry name" value="MetI-like"/>
    <property type="match status" value="1"/>
</dbReference>
<name>A0A495A7E8_9BACI</name>
<dbReference type="PANTHER" id="PTHR43163">
    <property type="entry name" value="DIPEPTIDE TRANSPORT SYSTEM PERMEASE PROTEIN DPPB-RELATED"/>
    <property type="match status" value="1"/>
</dbReference>
<dbReference type="Pfam" id="PF19300">
    <property type="entry name" value="BPD_transp_1_N"/>
    <property type="match status" value="1"/>
</dbReference>
<dbReference type="PANTHER" id="PTHR43163:SF6">
    <property type="entry name" value="DIPEPTIDE TRANSPORT SYSTEM PERMEASE PROTEIN DPPB-RELATED"/>
    <property type="match status" value="1"/>
</dbReference>
<dbReference type="Gene3D" id="1.10.3720.10">
    <property type="entry name" value="MetI-like"/>
    <property type="match status" value="1"/>
</dbReference>
<dbReference type="AlphaFoldDB" id="A0A495A7E8"/>
<dbReference type="EMBL" id="RBZP01000002">
    <property type="protein sequence ID" value="RKQ35720.1"/>
    <property type="molecule type" value="Genomic_DNA"/>
</dbReference>
<evidence type="ECO:0000313" key="10">
    <source>
        <dbReference type="Proteomes" id="UP000269301"/>
    </source>
</evidence>
<evidence type="ECO:0000313" key="9">
    <source>
        <dbReference type="EMBL" id="RKQ35720.1"/>
    </source>
</evidence>
<keyword evidence="6 7" id="KW-0472">Membrane</keyword>
<sequence>MIKYTIRRILWTIPTIFLAVTAIFFVLRILPSDPASSILGENATPDALRALKEEMGLDKPVSVQYVEFLEGVIRLDFGNSLSSGRSISTEIISLLPYTLELALASVLIATIIGVPIGIYAAIKRGAFVDSIFRVSALIGLSMPAFFLGILMMLAFSLKIPLFPSMGAGEGFVGNLYHLALPALTLGLIESGIVMRITRSSMLDELNKDYVRTARAKGVPRRTVNLKHILRNSLIPVVTVIGLNITTLISGAVLTETVFSRPGLGKLAVGAIETRDYPVLQACLVLFCLLVIFVNLVVDLSYSYLNPKIRP</sequence>
<evidence type="ECO:0000256" key="2">
    <source>
        <dbReference type="ARBA" id="ARBA00022448"/>
    </source>
</evidence>
<dbReference type="GO" id="GO:0055085">
    <property type="term" value="P:transmembrane transport"/>
    <property type="evidence" value="ECO:0007669"/>
    <property type="project" value="InterPro"/>
</dbReference>
<dbReference type="InterPro" id="IPR035906">
    <property type="entry name" value="MetI-like_sf"/>
</dbReference>
<dbReference type="RefSeq" id="WP_121203376.1">
    <property type="nucleotide sequence ID" value="NZ_RBZP01000002.1"/>
</dbReference>
<feature type="transmembrane region" description="Helical" evidence="7">
    <location>
        <begin position="175"/>
        <end position="197"/>
    </location>
</feature>
<evidence type="ECO:0000256" key="1">
    <source>
        <dbReference type="ARBA" id="ARBA00004651"/>
    </source>
</evidence>
<keyword evidence="4 7" id="KW-0812">Transmembrane</keyword>
<accession>A0A495A7E8</accession>
<organism evidence="9 10">
    <name type="scientific">Oceanobacillus halophilus</name>
    <dbReference type="NCBI Taxonomy" id="930130"/>
    <lineage>
        <taxon>Bacteria</taxon>
        <taxon>Bacillati</taxon>
        <taxon>Bacillota</taxon>
        <taxon>Bacilli</taxon>
        <taxon>Bacillales</taxon>
        <taxon>Bacillaceae</taxon>
        <taxon>Oceanobacillus</taxon>
    </lineage>
</organism>
<reference evidence="9 10" key="1">
    <citation type="journal article" date="2016" name="Int. J. Syst. Evol. Microbiol.">
        <title>Oceanobacillus halophilus sp. nov., a novel moderately halophilic bacterium from a hypersaline lake.</title>
        <authorList>
            <person name="Amoozegar M.A."/>
            <person name="Bagheri M."/>
            <person name="Makhdoumi A."/>
            <person name="Nikou M.M."/>
            <person name="Fazeli S.A.S."/>
            <person name="Schumann P."/>
            <person name="Sproer C."/>
            <person name="Sanchez-Porro C."/>
            <person name="Ventosa A."/>
        </authorList>
    </citation>
    <scope>NUCLEOTIDE SEQUENCE [LARGE SCALE GENOMIC DNA]</scope>
    <source>
        <strain evidence="9 10">DSM 23996</strain>
    </source>
</reference>
<protein>
    <submittedName>
        <fullName evidence="9">ABC transporter permease</fullName>
    </submittedName>
</protein>
<evidence type="ECO:0000256" key="5">
    <source>
        <dbReference type="ARBA" id="ARBA00022989"/>
    </source>
</evidence>
<evidence type="ECO:0000256" key="4">
    <source>
        <dbReference type="ARBA" id="ARBA00022692"/>
    </source>
</evidence>
<evidence type="ECO:0000256" key="3">
    <source>
        <dbReference type="ARBA" id="ARBA00022475"/>
    </source>
</evidence>
<feature type="transmembrane region" description="Helical" evidence="7">
    <location>
        <begin position="278"/>
        <end position="304"/>
    </location>
</feature>
<dbReference type="Proteomes" id="UP000269301">
    <property type="component" value="Unassembled WGS sequence"/>
</dbReference>
<feature type="transmembrane region" description="Helical" evidence="7">
    <location>
        <begin position="101"/>
        <end position="122"/>
    </location>
</feature>
<gene>
    <name evidence="9" type="ORF">D8M06_05500</name>
</gene>
<feature type="transmembrane region" description="Helical" evidence="7">
    <location>
        <begin position="233"/>
        <end position="258"/>
    </location>
</feature>
<keyword evidence="10" id="KW-1185">Reference proteome</keyword>
<evidence type="ECO:0000256" key="7">
    <source>
        <dbReference type="RuleBase" id="RU363032"/>
    </source>
</evidence>
<dbReference type="PROSITE" id="PS50928">
    <property type="entry name" value="ABC_TM1"/>
    <property type="match status" value="1"/>
</dbReference>
<keyword evidence="2 7" id="KW-0813">Transport</keyword>
<evidence type="ECO:0000259" key="8">
    <source>
        <dbReference type="PROSITE" id="PS50928"/>
    </source>
</evidence>
<dbReference type="InterPro" id="IPR000515">
    <property type="entry name" value="MetI-like"/>
</dbReference>
<comment type="similarity">
    <text evidence="7">Belongs to the binding-protein-dependent transport system permease family.</text>
</comment>
<dbReference type="CDD" id="cd06261">
    <property type="entry name" value="TM_PBP2"/>
    <property type="match status" value="1"/>
</dbReference>
<dbReference type="OrthoDB" id="9773683at2"/>
<comment type="caution">
    <text evidence="9">The sequence shown here is derived from an EMBL/GenBank/DDBJ whole genome shotgun (WGS) entry which is preliminary data.</text>
</comment>
<feature type="transmembrane region" description="Helical" evidence="7">
    <location>
        <begin position="9"/>
        <end position="30"/>
    </location>
</feature>
<evidence type="ECO:0000256" key="6">
    <source>
        <dbReference type="ARBA" id="ARBA00023136"/>
    </source>
</evidence>
<dbReference type="InterPro" id="IPR045621">
    <property type="entry name" value="BPD_transp_1_N"/>
</dbReference>
<comment type="subcellular location">
    <subcellularLocation>
        <location evidence="1 7">Cell membrane</location>
        <topology evidence="1 7">Multi-pass membrane protein</topology>
    </subcellularLocation>
</comment>
<keyword evidence="3" id="KW-1003">Cell membrane</keyword>
<dbReference type="GO" id="GO:0005886">
    <property type="term" value="C:plasma membrane"/>
    <property type="evidence" value="ECO:0007669"/>
    <property type="project" value="UniProtKB-SubCell"/>
</dbReference>
<dbReference type="Pfam" id="PF00528">
    <property type="entry name" value="BPD_transp_1"/>
    <property type="match status" value="1"/>
</dbReference>